<protein>
    <recommendedName>
        <fullName evidence="5">Biotrophy-associated secreted protein 2</fullName>
    </recommendedName>
</protein>
<reference evidence="3 4" key="1">
    <citation type="submission" date="2024-01" db="EMBL/GenBank/DDBJ databases">
        <title>A draft genome for a cacao thread blight-causing isolate of Paramarasmius palmivorus.</title>
        <authorList>
            <person name="Baruah I.K."/>
            <person name="Bukari Y."/>
            <person name="Amoako-Attah I."/>
            <person name="Meinhardt L.W."/>
            <person name="Bailey B.A."/>
            <person name="Cohen S.P."/>
        </authorList>
    </citation>
    <scope>NUCLEOTIDE SEQUENCE [LARGE SCALE GENOMIC DNA]</scope>
    <source>
        <strain evidence="3 4">GH-12</strain>
    </source>
</reference>
<dbReference type="EMBL" id="JAYKXP010000030">
    <property type="protein sequence ID" value="KAK7043019.1"/>
    <property type="molecule type" value="Genomic_DNA"/>
</dbReference>
<keyword evidence="2" id="KW-0732">Signal</keyword>
<organism evidence="3 4">
    <name type="scientific">Paramarasmius palmivorus</name>
    <dbReference type="NCBI Taxonomy" id="297713"/>
    <lineage>
        <taxon>Eukaryota</taxon>
        <taxon>Fungi</taxon>
        <taxon>Dikarya</taxon>
        <taxon>Basidiomycota</taxon>
        <taxon>Agaricomycotina</taxon>
        <taxon>Agaricomycetes</taxon>
        <taxon>Agaricomycetidae</taxon>
        <taxon>Agaricales</taxon>
        <taxon>Marasmiineae</taxon>
        <taxon>Marasmiaceae</taxon>
        <taxon>Paramarasmius</taxon>
    </lineage>
</organism>
<feature type="region of interest" description="Disordered" evidence="1">
    <location>
        <begin position="168"/>
        <end position="195"/>
    </location>
</feature>
<evidence type="ECO:0000256" key="2">
    <source>
        <dbReference type="SAM" id="SignalP"/>
    </source>
</evidence>
<dbReference type="AlphaFoldDB" id="A0AAW0CXZ4"/>
<comment type="caution">
    <text evidence="3">The sequence shown here is derived from an EMBL/GenBank/DDBJ whole genome shotgun (WGS) entry which is preliminary data.</text>
</comment>
<keyword evidence="4" id="KW-1185">Reference proteome</keyword>
<feature type="chain" id="PRO_5043776873" description="Biotrophy-associated secreted protein 2" evidence="2">
    <location>
        <begin position="19"/>
        <end position="257"/>
    </location>
</feature>
<feature type="signal peptide" evidence="2">
    <location>
        <begin position="1"/>
        <end position="18"/>
    </location>
</feature>
<sequence length="257" mass="24870">MVKFTVLLALISVNFVAASYIPRAAPGTQFITGPCQSDADCASDCCGFNSGKCAGPVIAQERDGGCGFGDAQPNDRAARVFRGEAPAAPATPPPANNGAGGAAAGSGKPAGTQFITGPCANDGECASGCCGFNTGKCAGAIVALERDGGCGFGDAQPNDNAARVLRGQAPANPATPPANPPPANNGAGGAAAGSGKPAGTQFITGPCANDGECASGCCGFNTGKCAGAIVALERDGGCGFGDAQPNDNAARKLRGQA</sequence>
<proteinExistence type="predicted"/>
<feature type="region of interest" description="Disordered" evidence="1">
    <location>
        <begin position="85"/>
        <end position="107"/>
    </location>
</feature>
<evidence type="ECO:0000313" key="3">
    <source>
        <dbReference type="EMBL" id="KAK7043019.1"/>
    </source>
</evidence>
<evidence type="ECO:0008006" key="5">
    <source>
        <dbReference type="Google" id="ProtNLM"/>
    </source>
</evidence>
<feature type="compositionally biased region" description="Pro residues" evidence="1">
    <location>
        <begin position="173"/>
        <end position="183"/>
    </location>
</feature>
<dbReference type="Proteomes" id="UP001383192">
    <property type="component" value="Unassembled WGS sequence"/>
</dbReference>
<evidence type="ECO:0000256" key="1">
    <source>
        <dbReference type="SAM" id="MobiDB-lite"/>
    </source>
</evidence>
<evidence type="ECO:0000313" key="4">
    <source>
        <dbReference type="Proteomes" id="UP001383192"/>
    </source>
</evidence>
<gene>
    <name evidence="3" type="ORF">VNI00_008757</name>
</gene>
<name>A0AAW0CXZ4_9AGAR</name>
<accession>A0AAW0CXZ4</accession>